<dbReference type="InterPro" id="IPR013783">
    <property type="entry name" value="Ig-like_fold"/>
</dbReference>
<comment type="caution">
    <text evidence="1">The sequence shown here is derived from an EMBL/GenBank/DDBJ whole genome shotgun (WGS) entry which is preliminary data.</text>
</comment>
<proteinExistence type="predicted"/>
<dbReference type="PANTHER" id="PTHR37833">
    <property type="entry name" value="LIPOPROTEIN-RELATED"/>
    <property type="match status" value="1"/>
</dbReference>
<gene>
    <name evidence="1" type="ORF">FBD94_20165</name>
</gene>
<protein>
    <submittedName>
        <fullName evidence="1">DUF1573 domain-containing protein</fullName>
    </submittedName>
</protein>
<dbReference type="Gene3D" id="2.60.40.10">
    <property type="entry name" value="Immunoglobulins"/>
    <property type="match status" value="1"/>
</dbReference>
<dbReference type="PROSITE" id="PS51257">
    <property type="entry name" value="PROKAR_LIPOPROTEIN"/>
    <property type="match status" value="1"/>
</dbReference>
<reference evidence="1 2" key="1">
    <citation type="submission" date="2019-04" db="EMBL/GenBank/DDBJ databases">
        <title>Pedobacter sp. RP-1-16 sp. nov., isolated from Arctic soil.</title>
        <authorList>
            <person name="Dahal R.H."/>
            <person name="Kim D.-U."/>
        </authorList>
    </citation>
    <scope>NUCLEOTIDE SEQUENCE [LARGE SCALE GENOMIC DNA]</scope>
    <source>
        <strain evidence="1 2">RP-1-16</strain>
    </source>
</reference>
<dbReference type="Pfam" id="PF07610">
    <property type="entry name" value="DUF1573"/>
    <property type="match status" value="1"/>
</dbReference>
<sequence length="130" mass="14571">MPYSMKNKVILYLLITSIFYSCNVSNQPILKVHNSVYDFAKIDKADSVKGEFILENIGSGDLVIKNIAPSCNCTITSYEKKSILPGEKKAIGFVYKPSITYDTGKVEKEIVIQTNTEMQLHTLKIKGFVN</sequence>
<dbReference type="EMBL" id="SWDX01000009">
    <property type="protein sequence ID" value="TKC57598.1"/>
    <property type="molecule type" value="Genomic_DNA"/>
</dbReference>
<evidence type="ECO:0000313" key="1">
    <source>
        <dbReference type="EMBL" id="TKC57598.1"/>
    </source>
</evidence>
<organism evidence="1 2">
    <name type="scientific">Pedobacter hiemivivus</name>
    <dbReference type="NCBI Taxonomy" id="2530454"/>
    <lineage>
        <taxon>Bacteria</taxon>
        <taxon>Pseudomonadati</taxon>
        <taxon>Bacteroidota</taxon>
        <taxon>Sphingobacteriia</taxon>
        <taxon>Sphingobacteriales</taxon>
        <taxon>Sphingobacteriaceae</taxon>
        <taxon>Pedobacter</taxon>
    </lineage>
</organism>
<dbReference type="Proteomes" id="UP000309594">
    <property type="component" value="Unassembled WGS sequence"/>
</dbReference>
<evidence type="ECO:0000313" key="2">
    <source>
        <dbReference type="Proteomes" id="UP000309594"/>
    </source>
</evidence>
<dbReference type="InterPro" id="IPR011467">
    <property type="entry name" value="DUF1573"/>
</dbReference>
<accession>A0A4U1G294</accession>
<name>A0A4U1G294_9SPHI</name>
<dbReference type="AlphaFoldDB" id="A0A4U1G294"/>
<dbReference type="PANTHER" id="PTHR37833:SF1">
    <property type="entry name" value="SIGNAL PEPTIDE PROTEIN"/>
    <property type="match status" value="1"/>
</dbReference>